<keyword evidence="8" id="KW-0449">Lipoprotein</keyword>
<evidence type="ECO:0000256" key="9">
    <source>
        <dbReference type="SAM" id="SignalP"/>
    </source>
</evidence>
<accession>A0A8B8PQP7</accession>
<proteinExistence type="inferred from homology"/>
<evidence type="ECO:0000256" key="7">
    <source>
        <dbReference type="ARBA" id="ARBA00023180"/>
    </source>
</evidence>
<dbReference type="SUPFAM" id="SSF47699">
    <property type="entry name" value="Bifunctional inhibitor/lipid-transfer protein/seed storage 2S albumin"/>
    <property type="match status" value="1"/>
</dbReference>
<keyword evidence="5 9" id="KW-0732">Signal</keyword>
<evidence type="ECO:0000256" key="6">
    <source>
        <dbReference type="ARBA" id="ARBA00023157"/>
    </source>
</evidence>
<evidence type="ECO:0000256" key="5">
    <source>
        <dbReference type="ARBA" id="ARBA00022729"/>
    </source>
</evidence>
<evidence type="ECO:0000256" key="2">
    <source>
        <dbReference type="ARBA" id="ARBA00009748"/>
    </source>
</evidence>
<keyword evidence="4" id="KW-0336">GPI-anchor</keyword>
<dbReference type="InterPro" id="IPR043325">
    <property type="entry name" value="LTSS"/>
</dbReference>
<evidence type="ECO:0000259" key="10">
    <source>
        <dbReference type="SMART" id="SM00499"/>
    </source>
</evidence>
<feature type="signal peptide" evidence="9">
    <location>
        <begin position="1"/>
        <end position="23"/>
    </location>
</feature>
<comment type="subcellular location">
    <subcellularLocation>
        <location evidence="1">Cell membrane</location>
        <topology evidence="1">Lipid-anchor</topology>
        <topology evidence="1">GPI-anchor</topology>
    </subcellularLocation>
</comment>
<sequence>MSSSPWLTAMVAITTMLANGVSSDMARDKQECAAQLANLSPCIPFVGGDAKAPPLACCVNLRKDVDETSRCLCMLVRDRDEPGLGFKLNATLALALPSICHAPANVSNCPALLHLDPNSPEAQVFEQFADPPIAGSIYGDQSSLVSSSDPAKRPRRIGVAFLLLINTAVHMLWDGFACRCFPSFFPK</sequence>
<keyword evidence="3" id="KW-1003">Cell membrane</keyword>
<dbReference type="Gene3D" id="1.10.110.10">
    <property type="entry name" value="Plant lipid-transfer and hydrophobic proteins"/>
    <property type="match status" value="1"/>
</dbReference>
<keyword evidence="4" id="KW-0472">Membrane</keyword>
<dbReference type="Pfam" id="PF14368">
    <property type="entry name" value="LTP_2"/>
    <property type="match status" value="1"/>
</dbReference>
<evidence type="ECO:0000256" key="3">
    <source>
        <dbReference type="ARBA" id="ARBA00022475"/>
    </source>
</evidence>
<protein>
    <submittedName>
        <fullName evidence="12">Non-specific lipid transfer protein GPI-anchored 22-like</fullName>
    </submittedName>
</protein>
<evidence type="ECO:0000256" key="1">
    <source>
        <dbReference type="ARBA" id="ARBA00004609"/>
    </source>
</evidence>
<dbReference type="KEGG" id="rarg:115745243"/>
<dbReference type="AlphaFoldDB" id="A0A8B8PQP7"/>
<keyword evidence="7" id="KW-0325">Glycoprotein</keyword>
<dbReference type="CDD" id="cd00010">
    <property type="entry name" value="AAI_LTSS"/>
    <property type="match status" value="1"/>
</dbReference>
<dbReference type="InterPro" id="IPR016140">
    <property type="entry name" value="Bifunc_inhib/LTP/seed_store"/>
</dbReference>
<keyword evidence="6" id="KW-1015">Disulfide bond</keyword>
<gene>
    <name evidence="12" type="primary">LOC115745243</name>
</gene>
<name>A0A8B8PQP7_9MYRT</name>
<dbReference type="GO" id="GO:0005886">
    <property type="term" value="C:plasma membrane"/>
    <property type="evidence" value="ECO:0007669"/>
    <property type="project" value="UniProtKB-SubCell"/>
</dbReference>
<dbReference type="RefSeq" id="XP_030536548.2">
    <property type="nucleotide sequence ID" value="XM_030680688.2"/>
</dbReference>
<evidence type="ECO:0000313" key="11">
    <source>
        <dbReference type="Proteomes" id="UP000827889"/>
    </source>
</evidence>
<organism evidence="11 12">
    <name type="scientific">Rhodamnia argentea</name>
    <dbReference type="NCBI Taxonomy" id="178133"/>
    <lineage>
        <taxon>Eukaryota</taxon>
        <taxon>Viridiplantae</taxon>
        <taxon>Streptophyta</taxon>
        <taxon>Embryophyta</taxon>
        <taxon>Tracheophyta</taxon>
        <taxon>Spermatophyta</taxon>
        <taxon>Magnoliopsida</taxon>
        <taxon>eudicotyledons</taxon>
        <taxon>Gunneridae</taxon>
        <taxon>Pentapetalae</taxon>
        <taxon>rosids</taxon>
        <taxon>malvids</taxon>
        <taxon>Myrtales</taxon>
        <taxon>Myrtaceae</taxon>
        <taxon>Myrtoideae</taxon>
        <taxon>Myrteae</taxon>
        <taxon>Australasian group</taxon>
        <taxon>Rhodamnia</taxon>
    </lineage>
</organism>
<evidence type="ECO:0000313" key="12">
    <source>
        <dbReference type="RefSeq" id="XP_030536548.2"/>
    </source>
</evidence>
<evidence type="ECO:0000256" key="8">
    <source>
        <dbReference type="ARBA" id="ARBA00023288"/>
    </source>
</evidence>
<dbReference type="Proteomes" id="UP000827889">
    <property type="component" value="Chromosome 1"/>
</dbReference>
<reference evidence="11" key="1">
    <citation type="submission" date="2025-05" db="UniProtKB">
        <authorList>
            <consortium name="RefSeq"/>
        </authorList>
    </citation>
    <scope>NUCLEOTIDE SEQUENCE [LARGE SCALE GENOMIC DNA]</scope>
</reference>
<feature type="chain" id="PRO_5046571615" evidence="9">
    <location>
        <begin position="24"/>
        <end position="187"/>
    </location>
</feature>
<dbReference type="GO" id="GO:0098552">
    <property type="term" value="C:side of membrane"/>
    <property type="evidence" value="ECO:0007669"/>
    <property type="project" value="UniProtKB-KW"/>
</dbReference>
<dbReference type="PANTHER" id="PTHR33044">
    <property type="entry name" value="BIFUNCTIONAL INHIBITOR/LIPID-TRANSFER PROTEIN/SEED STORAGE 2S ALBUMIN SUPERFAMILY PROTEIN-RELATED"/>
    <property type="match status" value="1"/>
</dbReference>
<evidence type="ECO:0000256" key="4">
    <source>
        <dbReference type="ARBA" id="ARBA00022622"/>
    </source>
</evidence>
<comment type="similarity">
    <text evidence="2">Belongs to the plant LTP family.</text>
</comment>
<keyword evidence="11" id="KW-1185">Reference proteome</keyword>
<dbReference type="InterPro" id="IPR036312">
    <property type="entry name" value="Bifun_inhib/LTP/seed_sf"/>
</dbReference>
<feature type="domain" description="Bifunctional inhibitor/plant lipid transfer protein/seed storage helical" evidence="10">
    <location>
        <begin position="32"/>
        <end position="109"/>
    </location>
</feature>
<reference evidence="12" key="2">
    <citation type="submission" date="2025-08" db="UniProtKB">
        <authorList>
            <consortium name="RefSeq"/>
        </authorList>
    </citation>
    <scope>IDENTIFICATION</scope>
    <source>
        <tissue evidence="12">Leaf</tissue>
    </source>
</reference>
<dbReference type="GeneID" id="115745243"/>
<dbReference type="SMART" id="SM00499">
    <property type="entry name" value="AAI"/>
    <property type="match status" value="1"/>
</dbReference>